<dbReference type="Proteomes" id="UP000326532">
    <property type="component" value="Unassembled WGS sequence"/>
</dbReference>
<feature type="transmembrane region" description="Helical" evidence="1">
    <location>
        <begin position="31"/>
        <end position="49"/>
    </location>
</feature>
<gene>
    <name evidence="2" type="ORF">BDV34DRAFT_155421</name>
</gene>
<accession>A0A5N6DAY0</accession>
<evidence type="ECO:0008006" key="4">
    <source>
        <dbReference type="Google" id="ProtNLM"/>
    </source>
</evidence>
<evidence type="ECO:0000313" key="3">
    <source>
        <dbReference type="Proteomes" id="UP000326532"/>
    </source>
</evidence>
<sequence>MTIGVKCQDGNHSILIDGETRPPHDGAWNSLRWLFLILNFEFFSFLALSGTRGTHVFALSARTFTACVFALLSSFPPSLSLPPSFYILTRLTVLRLCRLSLPILPSLSFHELRSFFQIRIDLLIFSCFTFG</sequence>
<evidence type="ECO:0000256" key="1">
    <source>
        <dbReference type="SAM" id="Phobius"/>
    </source>
</evidence>
<dbReference type="AlphaFoldDB" id="A0A5N6DAY0"/>
<organism evidence="2 3">
    <name type="scientific">Aspergillus parasiticus</name>
    <dbReference type="NCBI Taxonomy" id="5067"/>
    <lineage>
        <taxon>Eukaryota</taxon>
        <taxon>Fungi</taxon>
        <taxon>Dikarya</taxon>
        <taxon>Ascomycota</taxon>
        <taxon>Pezizomycotina</taxon>
        <taxon>Eurotiomycetes</taxon>
        <taxon>Eurotiomycetidae</taxon>
        <taxon>Eurotiales</taxon>
        <taxon>Aspergillaceae</taxon>
        <taxon>Aspergillus</taxon>
        <taxon>Aspergillus subgen. Circumdati</taxon>
    </lineage>
</organism>
<proteinExistence type="predicted"/>
<reference evidence="2 3" key="1">
    <citation type="submission" date="2019-04" db="EMBL/GenBank/DDBJ databases">
        <title>Fungal friends and foes A comparative genomics study of 23 Aspergillus species from section Flavi.</title>
        <authorList>
            <consortium name="DOE Joint Genome Institute"/>
            <person name="Kjaerbolling I."/>
            <person name="Vesth T.C."/>
            <person name="Frisvad J.C."/>
            <person name="Nybo J.L."/>
            <person name="Theobald S."/>
            <person name="Kildgaard S."/>
            <person name="Petersen T.I."/>
            <person name="Kuo A."/>
            <person name="Sato A."/>
            <person name="Lyhne E.K."/>
            <person name="Kogle M.E."/>
            <person name="Wiebenga A."/>
            <person name="Kun R.S."/>
            <person name="Lubbers R.J."/>
            <person name="Makela M.R."/>
            <person name="Barry K."/>
            <person name="Chovatia M."/>
            <person name="Clum A."/>
            <person name="Daum C."/>
            <person name="Haridas S."/>
            <person name="He G."/>
            <person name="LaButti K."/>
            <person name="Lipzen A."/>
            <person name="Mondo S."/>
            <person name="Pangilinan J."/>
            <person name="Riley R."/>
            <person name="Salamov A."/>
            <person name="Simmons B.A."/>
            <person name="Magnuson J.K."/>
            <person name="Henrissat B."/>
            <person name="Mortensen U.H."/>
            <person name="Larsen T.O."/>
            <person name="De vries R.P."/>
            <person name="Grigoriev I.V."/>
            <person name="Machida M."/>
            <person name="Baker S.E."/>
            <person name="Andersen M.R."/>
        </authorList>
    </citation>
    <scope>NUCLEOTIDE SEQUENCE [LARGE SCALE GENOMIC DNA]</scope>
    <source>
        <strain evidence="2 3">CBS 117618</strain>
    </source>
</reference>
<name>A0A5N6DAY0_ASPPA</name>
<dbReference type="EMBL" id="ML735005">
    <property type="protein sequence ID" value="KAB8202375.1"/>
    <property type="molecule type" value="Genomic_DNA"/>
</dbReference>
<keyword evidence="1" id="KW-0472">Membrane</keyword>
<keyword evidence="3" id="KW-1185">Reference proteome</keyword>
<evidence type="ECO:0000313" key="2">
    <source>
        <dbReference type="EMBL" id="KAB8202375.1"/>
    </source>
</evidence>
<protein>
    <recommendedName>
        <fullName evidence="4">Transmembrane protein</fullName>
    </recommendedName>
</protein>
<keyword evidence="1" id="KW-1133">Transmembrane helix</keyword>
<dbReference type="VEuPathDB" id="FungiDB:BDV34DRAFT_155421"/>
<keyword evidence="1" id="KW-0812">Transmembrane</keyword>